<evidence type="ECO:0000313" key="10">
    <source>
        <dbReference type="EMBL" id="MBP2366943.1"/>
    </source>
</evidence>
<comment type="caution">
    <text evidence="10">The sequence shown here is derived from an EMBL/GenBank/DDBJ whole genome shotgun (WGS) entry which is preliminary data.</text>
</comment>
<feature type="transmembrane region" description="Helical" evidence="8">
    <location>
        <begin position="284"/>
        <end position="301"/>
    </location>
</feature>
<feature type="transmembrane region" description="Helical" evidence="8">
    <location>
        <begin position="203"/>
        <end position="223"/>
    </location>
</feature>
<evidence type="ECO:0000313" key="11">
    <source>
        <dbReference type="Proteomes" id="UP001519295"/>
    </source>
</evidence>
<dbReference type="PANTHER" id="PTHR33908:SF11">
    <property type="entry name" value="MEMBRANE PROTEIN"/>
    <property type="match status" value="1"/>
</dbReference>
<proteinExistence type="predicted"/>
<dbReference type="Proteomes" id="UP001519295">
    <property type="component" value="Unassembled WGS sequence"/>
</dbReference>
<dbReference type="InterPro" id="IPR050297">
    <property type="entry name" value="LipidA_mod_glycosyltrf_83"/>
</dbReference>
<evidence type="ECO:0000256" key="4">
    <source>
        <dbReference type="ARBA" id="ARBA00022679"/>
    </source>
</evidence>
<evidence type="ECO:0000256" key="7">
    <source>
        <dbReference type="ARBA" id="ARBA00023136"/>
    </source>
</evidence>
<evidence type="ECO:0000256" key="8">
    <source>
        <dbReference type="SAM" id="Phobius"/>
    </source>
</evidence>
<accession>A0ABS4VSN3</accession>
<keyword evidence="7 8" id="KW-0472">Membrane</keyword>
<feature type="domain" description="Glycosyltransferase RgtA/B/C/D-like" evidence="9">
    <location>
        <begin position="61"/>
        <end position="221"/>
    </location>
</feature>
<dbReference type="InterPro" id="IPR038731">
    <property type="entry name" value="RgtA/B/C-like"/>
</dbReference>
<comment type="subcellular location">
    <subcellularLocation>
        <location evidence="1">Cell membrane</location>
        <topology evidence="1">Multi-pass membrane protein</topology>
    </subcellularLocation>
</comment>
<keyword evidence="5 8" id="KW-0812">Transmembrane</keyword>
<reference evidence="10 11" key="1">
    <citation type="submission" date="2021-03" db="EMBL/GenBank/DDBJ databases">
        <title>Sequencing the genomes of 1000 actinobacteria strains.</title>
        <authorList>
            <person name="Klenk H.-P."/>
        </authorList>
    </citation>
    <scope>NUCLEOTIDE SEQUENCE [LARGE SCALE GENOMIC DNA]</scope>
    <source>
        <strain evidence="10 11">DSM 45256</strain>
    </source>
</reference>
<evidence type="ECO:0000256" key="5">
    <source>
        <dbReference type="ARBA" id="ARBA00022692"/>
    </source>
</evidence>
<keyword evidence="11" id="KW-1185">Reference proteome</keyword>
<keyword evidence="4" id="KW-0808">Transferase</keyword>
<sequence length="494" mass="52783">MADPGERDPEPVARFAAVPVGVVAGAVAVAHLVLAAVPRRWFDEDLMLAIGRHHLDWGSVDQPPLTPLLARLADTVAPGSQFVLAVPAVVATAAAVLLVALMARELGGDARAQTLAALGQGTCVAAAQFGHWLTPYSLEPALWAVIFWLLLRWIRVRDDRLLLVLGVVVGVTAQTRFAVLALAVVVVGAVAWAGPRELLRRPAFWAGALIALLITAPTLLWQAGHGWPQLAMAGVVSAENTAIYGSPLVVVLHGLAVTGPLTLGLAVCGLVAMAREPRWRDHRFLAAVYVVMFVVVAFSAGRHYYLTPLYGVLVAVGAVAMQHRREAGRTRDAWPVVTLGAALAVVGLASSVVLASTAFAEPMVAATARAYRALPPEQQDRTALGATPYVYAAYLDAADPQSELPPVTGTNRAYGWFAPPPEHQDRMLFVGDPERLRPWFTDVRPITTVEAKTPLGTYGGLVPETTTVWMLDGRTAPWTVIRPALRDLTLPPVR</sequence>
<protein>
    <recommendedName>
        <fullName evidence="9">Glycosyltransferase RgtA/B/C/D-like domain-containing protein</fullName>
    </recommendedName>
</protein>
<feature type="transmembrane region" description="Helical" evidence="8">
    <location>
        <begin position="243"/>
        <end position="272"/>
    </location>
</feature>
<evidence type="ECO:0000256" key="6">
    <source>
        <dbReference type="ARBA" id="ARBA00022989"/>
    </source>
</evidence>
<feature type="transmembrane region" description="Helical" evidence="8">
    <location>
        <begin position="336"/>
        <end position="359"/>
    </location>
</feature>
<keyword evidence="3" id="KW-0328">Glycosyltransferase</keyword>
<gene>
    <name evidence="10" type="ORF">JOF36_002639</name>
</gene>
<evidence type="ECO:0000259" key="9">
    <source>
        <dbReference type="Pfam" id="PF13231"/>
    </source>
</evidence>
<evidence type="ECO:0000256" key="3">
    <source>
        <dbReference type="ARBA" id="ARBA00022676"/>
    </source>
</evidence>
<evidence type="ECO:0000256" key="2">
    <source>
        <dbReference type="ARBA" id="ARBA00022475"/>
    </source>
</evidence>
<organism evidence="10 11">
    <name type="scientific">Pseudonocardia parietis</name>
    <dbReference type="NCBI Taxonomy" id="570936"/>
    <lineage>
        <taxon>Bacteria</taxon>
        <taxon>Bacillati</taxon>
        <taxon>Actinomycetota</taxon>
        <taxon>Actinomycetes</taxon>
        <taxon>Pseudonocardiales</taxon>
        <taxon>Pseudonocardiaceae</taxon>
        <taxon>Pseudonocardia</taxon>
    </lineage>
</organism>
<feature type="transmembrane region" description="Helical" evidence="8">
    <location>
        <begin position="161"/>
        <end position="191"/>
    </location>
</feature>
<dbReference type="PANTHER" id="PTHR33908">
    <property type="entry name" value="MANNOSYLTRANSFERASE YKCB-RELATED"/>
    <property type="match status" value="1"/>
</dbReference>
<keyword evidence="6 8" id="KW-1133">Transmembrane helix</keyword>
<dbReference type="Pfam" id="PF13231">
    <property type="entry name" value="PMT_2"/>
    <property type="match status" value="1"/>
</dbReference>
<evidence type="ECO:0000256" key="1">
    <source>
        <dbReference type="ARBA" id="ARBA00004651"/>
    </source>
</evidence>
<name>A0ABS4VSN3_9PSEU</name>
<dbReference type="RefSeq" id="WP_307862352.1">
    <property type="nucleotide sequence ID" value="NZ_JAGINU010000001.1"/>
</dbReference>
<dbReference type="EMBL" id="JAGINU010000001">
    <property type="protein sequence ID" value="MBP2366943.1"/>
    <property type="molecule type" value="Genomic_DNA"/>
</dbReference>
<feature type="transmembrane region" description="Helical" evidence="8">
    <location>
        <begin position="12"/>
        <end position="37"/>
    </location>
</feature>
<feature type="transmembrane region" description="Helical" evidence="8">
    <location>
        <begin position="82"/>
        <end position="103"/>
    </location>
</feature>
<keyword evidence="2" id="KW-1003">Cell membrane</keyword>
<feature type="transmembrane region" description="Helical" evidence="8">
    <location>
        <begin position="307"/>
        <end position="324"/>
    </location>
</feature>